<dbReference type="PROSITE" id="PS00888">
    <property type="entry name" value="CNMP_BINDING_1"/>
    <property type="match status" value="1"/>
</dbReference>
<gene>
    <name evidence="11" type="ORF">PF008_g6490</name>
</gene>
<dbReference type="InterPro" id="IPR018490">
    <property type="entry name" value="cNMP-bd_dom_sf"/>
</dbReference>
<dbReference type="Gene3D" id="1.10.287.70">
    <property type="match status" value="1"/>
</dbReference>
<dbReference type="InterPro" id="IPR014710">
    <property type="entry name" value="RmlC-like_jellyroll"/>
</dbReference>
<dbReference type="CDD" id="cd00038">
    <property type="entry name" value="CAP_ED"/>
    <property type="match status" value="1"/>
</dbReference>
<evidence type="ECO:0000313" key="12">
    <source>
        <dbReference type="Proteomes" id="UP000486351"/>
    </source>
</evidence>
<protein>
    <recommendedName>
        <fullName evidence="10">Cyclic nucleotide-binding domain-containing protein</fullName>
    </recommendedName>
</protein>
<keyword evidence="2" id="KW-0813">Transport</keyword>
<dbReference type="GO" id="GO:0071203">
    <property type="term" value="C:WASH complex"/>
    <property type="evidence" value="ECO:0007669"/>
    <property type="project" value="InterPro"/>
</dbReference>
<dbReference type="GO" id="GO:0005221">
    <property type="term" value="F:intracellularly cyclic nucleotide-activated monoatomic cation channel activity"/>
    <property type="evidence" value="ECO:0007669"/>
    <property type="project" value="InterPro"/>
</dbReference>
<evidence type="ECO:0000259" key="10">
    <source>
        <dbReference type="PROSITE" id="PS50042"/>
    </source>
</evidence>
<dbReference type="InterPro" id="IPR018488">
    <property type="entry name" value="cNMP-bd_CS"/>
</dbReference>
<feature type="compositionally biased region" description="Low complexity" evidence="9">
    <location>
        <begin position="1353"/>
        <end position="1367"/>
    </location>
</feature>
<feature type="compositionally biased region" description="Acidic residues" evidence="9">
    <location>
        <begin position="374"/>
        <end position="386"/>
    </location>
</feature>
<dbReference type="PANTHER" id="PTHR45638:SF11">
    <property type="entry name" value="CYCLIC NUCLEOTIDE-GATED CATION CHANNEL SUBUNIT A"/>
    <property type="match status" value="1"/>
</dbReference>
<keyword evidence="3" id="KW-0812">Transmembrane</keyword>
<keyword evidence="6" id="KW-0472">Membrane</keyword>
<evidence type="ECO:0000256" key="4">
    <source>
        <dbReference type="ARBA" id="ARBA00022989"/>
    </source>
</evidence>
<dbReference type="SMART" id="SM00100">
    <property type="entry name" value="cNMP"/>
    <property type="match status" value="1"/>
</dbReference>
<feature type="region of interest" description="Disordered" evidence="9">
    <location>
        <begin position="682"/>
        <end position="713"/>
    </location>
</feature>
<dbReference type="Gene3D" id="2.60.120.10">
    <property type="entry name" value="Jelly Rolls"/>
    <property type="match status" value="1"/>
</dbReference>
<feature type="region of interest" description="Disordered" evidence="9">
    <location>
        <begin position="758"/>
        <end position="799"/>
    </location>
</feature>
<dbReference type="GO" id="GO:0016020">
    <property type="term" value="C:membrane"/>
    <property type="evidence" value="ECO:0007669"/>
    <property type="project" value="UniProtKB-SubCell"/>
</dbReference>
<feature type="compositionally biased region" description="Pro residues" evidence="9">
    <location>
        <begin position="159"/>
        <end position="168"/>
    </location>
</feature>
<feature type="region of interest" description="Disordered" evidence="9">
    <location>
        <begin position="134"/>
        <end position="216"/>
    </location>
</feature>
<evidence type="ECO:0000256" key="7">
    <source>
        <dbReference type="ARBA" id="ARBA00023286"/>
    </source>
</evidence>
<keyword evidence="4" id="KW-1133">Transmembrane helix</keyword>
<evidence type="ECO:0000256" key="8">
    <source>
        <dbReference type="ARBA" id="ARBA00023303"/>
    </source>
</evidence>
<dbReference type="EMBL" id="QXFY01000256">
    <property type="protein sequence ID" value="KAE9350372.1"/>
    <property type="molecule type" value="Genomic_DNA"/>
</dbReference>
<reference evidence="11 12" key="1">
    <citation type="submission" date="2018-09" db="EMBL/GenBank/DDBJ databases">
        <title>Genomic investigation of the strawberry pathogen Phytophthora fragariae indicates pathogenicity is determined by transcriptional variation in three key races.</title>
        <authorList>
            <person name="Adams T.M."/>
            <person name="Armitage A.D."/>
            <person name="Sobczyk M.K."/>
            <person name="Bates H.J."/>
            <person name="Dunwell J.M."/>
            <person name="Nellist C.F."/>
            <person name="Harrison R.J."/>
        </authorList>
    </citation>
    <scope>NUCLEOTIDE SEQUENCE [LARGE SCALE GENOMIC DNA]</scope>
    <source>
        <strain evidence="11 12">NOV-77</strain>
    </source>
</reference>
<evidence type="ECO:0000256" key="2">
    <source>
        <dbReference type="ARBA" id="ARBA00022448"/>
    </source>
</evidence>
<dbReference type="PROSITE" id="PS50042">
    <property type="entry name" value="CNMP_BINDING_3"/>
    <property type="match status" value="1"/>
</dbReference>
<dbReference type="Pfam" id="PF00027">
    <property type="entry name" value="cNMP_binding"/>
    <property type="match status" value="1"/>
</dbReference>
<evidence type="ECO:0000313" key="11">
    <source>
        <dbReference type="EMBL" id="KAE9350372.1"/>
    </source>
</evidence>
<feature type="compositionally biased region" description="Pro residues" evidence="9">
    <location>
        <begin position="178"/>
        <end position="195"/>
    </location>
</feature>
<feature type="compositionally biased region" description="Low complexity" evidence="9">
    <location>
        <begin position="1"/>
        <end position="14"/>
    </location>
</feature>
<sequence length="1423" mass="153859">MAPSSSALVEVPAPASAPPPEEDAELPVDLSQLPSIPAAQSLLLINNFVANTTRFLNHFAHECEERITRVSDNVTRVEILLAILEAKLSSIPDLNVSDAEVAAAAADGDAASLNLAANQMDLGISDQDLPSMEAAAANGTPMPPPPPPPEEEGASIEGLPPPPPPPPSTDGMEGALIVPPPPSSPTASLPPPPPSSMGDFDDEAEEMQSDGPSVLKLKDDPAYAKYFTMRRLGIPDQVIEHKLLMDGMDPNILNMDPDGPSPSGGLAPTMDAEPTGPILPIMPPPPPQSEDESDSEDDERMELPPPSLSEARSAERRPSGNIGMPFPPHAPPISPTSSVGGPASLFGDGPPAPPPPPPPSSTGRPAPPVSEMSSSDDDIEEFDADEPSPPSVDSGVMKLKDDPAFEKYFKMRKLVMPDGVIQHKLTMDGVTIDILNMDPEGPSPNATELYEGRRTALVPDAPFVRSTLRRSNGRFTTGNAATKTETLVRTDWQASMGEGDSEEPTTAVDQTPAAAIVTETAAAATASTVAAPTSTSQAELWTGEPGAREAASSPKPGEALLPNLSVAPLQPRPLVKGPSTTRIQEVEAAISPKPGAALLSTSSAAPLQPYPMLRGPSATRIQEVEAAGEAVLRHVEQLDTLINASATLKSVKTSTRRPSRGQKQILGYLEKQARTALTSDVDLDGASNADDASSVASSGLHGNSRKVFPQTGSKLETIGSGDLSDVIDSKAGDAALRRKSMRKSLAERLSSLVLDEPDGRRSVASSSIHQRKNSRAESRRRSSTATGRNSNFESRRRSTTVTASIMEDVSKFKQTVSRMFEKASQIKLDEERSARVAELVDSEVMVLNASQLAQSQKRKANQFTISTHSTFRHWWDFVITVSIAYVIITTPIKVGFEVQSTGISYALDAAVDVIYLIEMVLNFFTSYEDDATGEEIKDLDKIRRSYIQSWFLVDAVSSFPSSLIGTTNGLLTLSKILKVARVAKVSDSGLVRTVSGHIDRSMNPSMLRMLKLTVIFIVSQHLIACTYYYISLNQSVETTWAPTHEVRSSGSLGQQYVDAFYFAIMVTTANDVNPTTPIEKLFTSVMLFVGIVINASIIGSAANLLANLDKEEIARKNQMDSINDYLRFKKVPLVLQNKIRRYYDYALTTRLQDPTEKLFADLPDRLKLLLKLNLHSEFVLKVPLFRALSHSGVVAVVQCLVPIVAMPGEVIIVCGEVASEFYFIKTGQVSLCVPGMVDNIPLGNLGEGSFFGETSLLTGQPTTAEVKAERMCELMYLSKDNFEAIVDRFPTFFLAVRRISESRMQTAQNIQKMSMMNRRPTQTPKTRKLSFRTVAQTAVLKARIGDRLETLTSRTGTSGRSEGRMGSIVGNGRSFLSSGRRKPIPSFSANFIERLSLAQARHLTRLRTMRDMQTTPDEDVFWD</sequence>
<dbReference type="GO" id="GO:0044877">
    <property type="term" value="F:protein-containing complex binding"/>
    <property type="evidence" value="ECO:0007669"/>
    <property type="project" value="TreeGrafter"/>
</dbReference>
<dbReference type="InterPro" id="IPR050866">
    <property type="entry name" value="CNG_cation_channel"/>
</dbReference>
<evidence type="ECO:0000256" key="6">
    <source>
        <dbReference type="ARBA" id="ARBA00023136"/>
    </source>
</evidence>
<dbReference type="InterPro" id="IPR005821">
    <property type="entry name" value="Ion_trans_dom"/>
</dbReference>
<feature type="region of interest" description="Disordered" evidence="9">
    <location>
        <begin position="527"/>
        <end position="562"/>
    </location>
</feature>
<evidence type="ECO:0000256" key="9">
    <source>
        <dbReference type="SAM" id="MobiDB-lite"/>
    </source>
</evidence>
<feature type="domain" description="Cyclic nucleotide-binding" evidence="10">
    <location>
        <begin position="1184"/>
        <end position="1286"/>
    </location>
</feature>
<dbReference type="Pfam" id="PF00520">
    <property type="entry name" value="Ion_trans"/>
    <property type="match status" value="1"/>
</dbReference>
<feature type="compositionally biased region" description="Low complexity" evidence="9">
    <location>
        <begin position="527"/>
        <end position="538"/>
    </location>
</feature>
<keyword evidence="8" id="KW-0407">Ion channel</keyword>
<feature type="compositionally biased region" description="Acidic residues" evidence="9">
    <location>
        <begin position="199"/>
        <end position="208"/>
    </location>
</feature>
<feature type="compositionally biased region" description="Pro residues" evidence="9">
    <location>
        <begin position="325"/>
        <end position="334"/>
    </location>
</feature>
<dbReference type="Gene3D" id="1.10.287.630">
    <property type="entry name" value="Helix hairpin bin"/>
    <property type="match status" value="1"/>
</dbReference>
<feature type="compositionally biased region" description="Acidic residues" evidence="9">
    <location>
        <begin position="289"/>
        <end position="300"/>
    </location>
</feature>
<proteinExistence type="predicted"/>
<evidence type="ECO:0000256" key="5">
    <source>
        <dbReference type="ARBA" id="ARBA00023065"/>
    </source>
</evidence>
<name>A0A6G0S5Z5_9STRA</name>
<comment type="subcellular location">
    <subcellularLocation>
        <location evidence="1">Membrane</location>
        <topology evidence="1">Multi-pass membrane protein</topology>
    </subcellularLocation>
</comment>
<feature type="region of interest" description="Disordered" evidence="9">
    <location>
        <begin position="1353"/>
        <end position="1374"/>
    </location>
</feature>
<organism evidence="11 12">
    <name type="scientific">Phytophthora fragariae</name>
    <dbReference type="NCBI Taxonomy" id="53985"/>
    <lineage>
        <taxon>Eukaryota</taxon>
        <taxon>Sar</taxon>
        <taxon>Stramenopiles</taxon>
        <taxon>Oomycota</taxon>
        <taxon>Peronosporomycetes</taxon>
        <taxon>Peronosporales</taxon>
        <taxon>Peronosporaceae</taxon>
        <taxon>Phytophthora</taxon>
    </lineage>
</organism>
<dbReference type="SUPFAM" id="SSF51206">
    <property type="entry name" value="cAMP-binding domain-like"/>
    <property type="match status" value="1"/>
</dbReference>
<keyword evidence="7" id="KW-1071">Ligand-gated ion channel</keyword>
<dbReference type="Proteomes" id="UP000486351">
    <property type="component" value="Unassembled WGS sequence"/>
</dbReference>
<evidence type="ECO:0000256" key="3">
    <source>
        <dbReference type="ARBA" id="ARBA00022692"/>
    </source>
</evidence>
<dbReference type="PANTHER" id="PTHR45638">
    <property type="entry name" value="CYCLIC NUCLEOTIDE-GATED CATION CHANNEL SUBUNIT A"/>
    <property type="match status" value="1"/>
</dbReference>
<evidence type="ECO:0000256" key="1">
    <source>
        <dbReference type="ARBA" id="ARBA00004141"/>
    </source>
</evidence>
<comment type="caution">
    <text evidence="11">The sequence shown here is derived from an EMBL/GenBank/DDBJ whole genome shotgun (WGS) entry which is preliminary data.</text>
</comment>
<dbReference type="Pfam" id="PF10152">
    <property type="entry name" value="CCDC53"/>
    <property type="match status" value="2"/>
</dbReference>
<accession>A0A6G0S5Z5</accession>
<feature type="compositionally biased region" description="Pro residues" evidence="9">
    <location>
        <begin position="350"/>
        <end position="368"/>
    </location>
</feature>
<feature type="compositionally biased region" description="Low complexity" evidence="9">
    <location>
        <begin position="684"/>
        <end position="698"/>
    </location>
</feature>
<keyword evidence="5" id="KW-0406">Ion transport</keyword>
<feature type="region of interest" description="Disordered" evidence="9">
    <location>
        <begin position="1"/>
        <end position="25"/>
    </location>
</feature>
<feature type="region of interest" description="Disordered" evidence="9">
    <location>
        <begin position="248"/>
        <end position="398"/>
    </location>
</feature>
<dbReference type="InterPro" id="IPR000595">
    <property type="entry name" value="cNMP-bd_dom"/>
</dbReference>
<dbReference type="SUPFAM" id="SSF81324">
    <property type="entry name" value="Voltage-gated potassium channels"/>
    <property type="match status" value="1"/>
</dbReference>
<dbReference type="InterPro" id="IPR019309">
    <property type="entry name" value="WASHC3"/>
</dbReference>